<name>A0ABN9VE19_9DINO</name>
<sequence length="156" mass="17837">GTTVMLKNLPSPYTRDMLIELLQSKGFLDHCNFLYLPMNFQSSQNVGYAFLNLSNDEQAKRFFSVFDGFKEWAVDTDQACSVCPSNTNGLSANLERYRNSPIMREDVPEEFKPILLSGGKQVAFPSPTKKHLRRLRCRKGYCIKVESTVDDDSSWH</sequence>
<proteinExistence type="predicted"/>
<dbReference type="InterPro" id="IPR000504">
    <property type="entry name" value="RRM_dom"/>
</dbReference>
<accession>A0ABN9VE19</accession>
<dbReference type="InterPro" id="IPR007201">
    <property type="entry name" value="Mei2-like_Rrm_C"/>
</dbReference>
<comment type="caution">
    <text evidence="3">The sequence shown here is derived from an EMBL/GenBank/DDBJ whole genome shotgun (WGS) entry which is preliminary data.</text>
</comment>
<dbReference type="Gene3D" id="3.30.70.330">
    <property type="match status" value="1"/>
</dbReference>
<dbReference type="EMBL" id="CAUYUJ010017026">
    <property type="protein sequence ID" value="CAK0871007.1"/>
    <property type="molecule type" value="Genomic_DNA"/>
</dbReference>
<evidence type="ECO:0000259" key="2">
    <source>
        <dbReference type="PROSITE" id="PS50102"/>
    </source>
</evidence>
<keyword evidence="1" id="KW-0694">RNA-binding</keyword>
<dbReference type="Proteomes" id="UP001189429">
    <property type="component" value="Unassembled WGS sequence"/>
</dbReference>
<dbReference type="Pfam" id="PF04059">
    <property type="entry name" value="RRM_2"/>
    <property type="match status" value="1"/>
</dbReference>
<evidence type="ECO:0000256" key="1">
    <source>
        <dbReference type="PROSITE-ProRule" id="PRU00176"/>
    </source>
</evidence>
<evidence type="ECO:0000313" key="4">
    <source>
        <dbReference type="Proteomes" id="UP001189429"/>
    </source>
</evidence>
<dbReference type="InterPro" id="IPR035979">
    <property type="entry name" value="RBD_domain_sf"/>
</dbReference>
<feature type="non-terminal residue" evidence="3">
    <location>
        <position position="1"/>
    </location>
</feature>
<keyword evidence="4" id="KW-1185">Reference proteome</keyword>
<organism evidence="3 4">
    <name type="scientific">Prorocentrum cordatum</name>
    <dbReference type="NCBI Taxonomy" id="2364126"/>
    <lineage>
        <taxon>Eukaryota</taxon>
        <taxon>Sar</taxon>
        <taxon>Alveolata</taxon>
        <taxon>Dinophyceae</taxon>
        <taxon>Prorocentrales</taxon>
        <taxon>Prorocentraceae</taxon>
        <taxon>Prorocentrum</taxon>
    </lineage>
</organism>
<evidence type="ECO:0000313" key="3">
    <source>
        <dbReference type="EMBL" id="CAK0871007.1"/>
    </source>
</evidence>
<feature type="domain" description="RRM" evidence="2">
    <location>
        <begin position="2"/>
        <end position="79"/>
    </location>
</feature>
<dbReference type="InterPro" id="IPR012677">
    <property type="entry name" value="Nucleotide-bd_a/b_plait_sf"/>
</dbReference>
<dbReference type="PROSITE" id="PS50102">
    <property type="entry name" value="RRM"/>
    <property type="match status" value="1"/>
</dbReference>
<reference evidence="3" key="1">
    <citation type="submission" date="2023-10" db="EMBL/GenBank/DDBJ databases">
        <authorList>
            <person name="Chen Y."/>
            <person name="Shah S."/>
            <person name="Dougan E. K."/>
            <person name="Thang M."/>
            <person name="Chan C."/>
        </authorList>
    </citation>
    <scope>NUCLEOTIDE SEQUENCE [LARGE SCALE GENOMIC DNA]</scope>
</reference>
<gene>
    <name evidence="3" type="ORF">PCOR1329_LOCUS56966</name>
</gene>
<dbReference type="SUPFAM" id="SSF54928">
    <property type="entry name" value="RNA-binding domain, RBD"/>
    <property type="match status" value="1"/>
</dbReference>
<protein>
    <recommendedName>
        <fullName evidence="2">RRM domain-containing protein</fullName>
    </recommendedName>
</protein>